<evidence type="ECO:0000259" key="3">
    <source>
        <dbReference type="PROSITE" id="PS50004"/>
    </source>
</evidence>
<reference evidence="5" key="1">
    <citation type="journal article" date="2017" name="bioRxiv">
        <title>Comparative analysis of the genomes of Stylophora pistillata and Acropora digitifera provides evidence for extensive differences between species of corals.</title>
        <authorList>
            <person name="Voolstra C.R."/>
            <person name="Li Y."/>
            <person name="Liew Y.J."/>
            <person name="Baumgarten S."/>
            <person name="Zoccola D."/>
            <person name="Flot J.-F."/>
            <person name="Tambutte S."/>
            <person name="Allemand D."/>
            <person name="Aranda M."/>
        </authorList>
    </citation>
    <scope>NUCLEOTIDE SEQUENCE [LARGE SCALE GENOMIC DNA]</scope>
</reference>
<protein>
    <submittedName>
        <fullName evidence="4">Synaptotagmin-1</fullName>
    </submittedName>
</protein>
<evidence type="ECO:0000256" key="1">
    <source>
        <dbReference type="SAM" id="MobiDB-lite"/>
    </source>
</evidence>
<sequence>MEHSTLITPTNFKGNFSTTSPPTNGTLVDKYSGEVIAFVTGSKIGMIVGIIIAIIIVIVILVCIRQAYKGLKEAKERALTKLGALIKREENVELPDAAPDMELSAVQPASTDKKKLEHLGKIKFSLAYDEELSELRVKVYYCEGLPMKFVGGTVYTYVEVEMFPFHRMTANKPRTKYIRNEFNPVFDDEVRIKILKEEVDDQKMYLHVCDYNQISTRDLIGSYKLELDDVSFKSKAKETIYEGDLRWIDSVRGAERGDILISMRYFGRDSEVTVKIKECKGLRPFPGKVSCNSYVKLHLVRGSKIITSKKTKVVKKNLEPKFEQELKFTVEEDLLDEVNLVIHVKDRPLIGRKRLIGELCIGCQGVGQALAQWQLMVEKEVVMWHQLELLNIVPGKTDLQTTMATLHGWESTSEDSESEEEDGMFTGLLPSGLFPSDHKPAKKPKKPKISKKQSKL</sequence>
<feature type="domain" description="C2" evidence="3">
    <location>
        <begin position="255"/>
        <end position="385"/>
    </location>
</feature>
<dbReference type="SUPFAM" id="SSF49562">
    <property type="entry name" value="C2 domain (Calcium/lipid-binding domain, CaLB)"/>
    <property type="match status" value="2"/>
</dbReference>
<proteinExistence type="predicted"/>
<dbReference type="PROSITE" id="PS50004">
    <property type="entry name" value="C2"/>
    <property type="match status" value="2"/>
</dbReference>
<organism evidence="4 5">
    <name type="scientific">Stylophora pistillata</name>
    <name type="common">Smooth cauliflower coral</name>
    <dbReference type="NCBI Taxonomy" id="50429"/>
    <lineage>
        <taxon>Eukaryota</taxon>
        <taxon>Metazoa</taxon>
        <taxon>Cnidaria</taxon>
        <taxon>Anthozoa</taxon>
        <taxon>Hexacorallia</taxon>
        <taxon>Scleractinia</taxon>
        <taxon>Astrocoeniina</taxon>
        <taxon>Pocilloporidae</taxon>
        <taxon>Stylophora</taxon>
    </lineage>
</organism>
<dbReference type="Gene3D" id="2.60.40.150">
    <property type="entry name" value="C2 domain"/>
    <property type="match status" value="2"/>
</dbReference>
<evidence type="ECO:0000313" key="4">
    <source>
        <dbReference type="EMBL" id="PFX32422.1"/>
    </source>
</evidence>
<keyword evidence="2" id="KW-1133">Transmembrane helix</keyword>
<keyword evidence="2" id="KW-0812">Transmembrane</keyword>
<evidence type="ECO:0000313" key="5">
    <source>
        <dbReference type="Proteomes" id="UP000225706"/>
    </source>
</evidence>
<dbReference type="Proteomes" id="UP000225706">
    <property type="component" value="Unassembled WGS sequence"/>
</dbReference>
<feature type="compositionally biased region" description="Acidic residues" evidence="1">
    <location>
        <begin position="412"/>
        <end position="423"/>
    </location>
</feature>
<dbReference type="OrthoDB" id="67700at2759"/>
<name>A0A2B4SV52_STYPI</name>
<keyword evidence="5" id="KW-1185">Reference proteome</keyword>
<gene>
    <name evidence="4" type="primary">SYT1</name>
    <name evidence="4" type="ORF">AWC38_SpisGene2756</name>
</gene>
<feature type="region of interest" description="Disordered" evidence="1">
    <location>
        <begin position="408"/>
        <end position="456"/>
    </location>
</feature>
<keyword evidence="2" id="KW-0472">Membrane</keyword>
<dbReference type="STRING" id="50429.A0A2B4SV52"/>
<dbReference type="SMART" id="SM00239">
    <property type="entry name" value="C2"/>
    <property type="match status" value="2"/>
</dbReference>
<dbReference type="Pfam" id="PF00168">
    <property type="entry name" value="C2"/>
    <property type="match status" value="2"/>
</dbReference>
<feature type="transmembrane region" description="Helical" evidence="2">
    <location>
        <begin position="44"/>
        <end position="64"/>
    </location>
</feature>
<dbReference type="EMBL" id="LSMT01000023">
    <property type="protein sequence ID" value="PFX32422.1"/>
    <property type="molecule type" value="Genomic_DNA"/>
</dbReference>
<dbReference type="PANTHER" id="PTHR10024">
    <property type="entry name" value="SYNAPTOTAGMIN"/>
    <property type="match status" value="1"/>
</dbReference>
<dbReference type="AlphaFoldDB" id="A0A2B4SV52"/>
<feature type="compositionally biased region" description="Basic residues" evidence="1">
    <location>
        <begin position="440"/>
        <end position="456"/>
    </location>
</feature>
<comment type="caution">
    <text evidence="4">The sequence shown here is derived from an EMBL/GenBank/DDBJ whole genome shotgun (WGS) entry which is preliminary data.</text>
</comment>
<dbReference type="InterPro" id="IPR035892">
    <property type="entry name" value="C2_domain_sf"/>
</dbReference>
<accession>A0A2B4SV52</accession>
<evidence type="ECO:0000256" key="2">
    <source>
        <dbReference type="SAM" id="Phobius"/>
    </source>
</evidence>
<dbReference type="InterPro" id="IPR000008">
    <property type="entry name" value="C2_dom"/>
</dbReference>
<feature type="domain" description="C2" evidence="3">
    <location>
        <begin position="118"/>
        <end position="241"/>
    </location>
</feature>